<feature type="transmembrane region" description="Helical" evidence="1">
    <location>
        <begin position="152"/>
        <end position="176"/>
    </location>
</feature>
<feature type="transmembrane region" description="Helical" evidence="1">
    <location>
        <begin position="78"/>
        <end position="97"/>
    </location>
</feature>
<dbReference type="Gene3D" id="1.10.1760.20">
    <property type="match status" value="1"/>
</dbReference>
<name>A0A9D2L5H8_9FIRM</name>
<feature type="transmembrane region" description="Helical" evidence="1">
    <location>
        <begin position="13"/>
        <end position="33"/>
    </location>
</feature>
<feature type="transmembrane region" description="Helical" evidence="1">
    <location>
        <begin position="54"/>
        <end position="72"/>
    </location>
</feature>
<evidence type="ECO:0000313" key="3">
    <source>
        <dbReference type="Proteomes" id="UP000886804"/>
    </source>
</evidence>
<keyword evidence="1" id="KW-0472">Membrane</keyword>
<feature type="transmembrane region" description="Helical" evidence="1">
    <location>
        <begin position="104"/>
        <end position="122"/>
    </location>
</feature>
<dbReference type="GO" id="GO:0005886">
    <property type="term" value="C:plasma membrane"/>
    <property type="evidence" value="ECO:0007669"/>
    <property type="project" value="InterPro"/>
</dbReference>
<feature type="transmembrane region" description="Helical" evidence="1">
    <location>
        <begin position="196"/>
        <end position="214"/>
    </location>
</feature>
<feature type="transmembrane region" description="Helical" evidence="1">
    <location>
        <begin position="128"/>
        <end position="145"/>
    </location>
</feature>
<evidence type="ECO:0000313" key="2">
    <source>
        <dbReference type="EMBL" id="HJB06301.1"/>
    </source>
</evidence>
<dbReference type="Pfam" id="PF09515">
    <property type="entry name" value="Thia_YuaJ"/>
    <property type="match status" value="1"/>
</dbReference>
<evidence type="ECO:0000256" key="1">
    <source>
        <dbReference type="SAM" id="Phobius"/>
    </source>
</evidence>
<sequence length="228" mass="24288">MSLFITSDGGLTTAGYVLCVVCILVLMTALLFIRKNTGSSGGREASGRRSADTRRLTVCAMCVALAAVTSMIKVFELPLGGSITLCSMLMIVLPGWIYGLSTGLLCGLVYGILQFVLGPYVLTLPQVLFDYVFAFSVMGLSGLFCRMKNGLIPAYLVAVIGRWIMATIAGLIWVSLGMTIVDGWSPVPYSMAYNGSYIGAEAAVTLAILMVPSVRRGLERIKAQALCS</sequence>
<keyword evidence="1" id="KW-1133">Transmembrane helix</keyword>
<organism evidence="2 3">
    <name type="scientific">Candidatus Enterocloster faecavium</name>
    <dbReference type="NCBI Taxonomy" id="2838560"/>
    <lineage>
        <taxon>Bacteria</taxon>
        <taxon>Bacillati</taxon>
        <taxon>Bacillota</taxon>
        <taxon>Clostridia</taxon>
        <taxon>Lachnospirales</taxon>
        <taxon>Lachnospiraceae</taxon>
        <taxon>Enterocloster</taxon>
    </lineage>
</organism>
<dbReference type="EMBL" id="DWYS01000004">
    <property type="protein sequence ID" value="HJB06301.1"/>
    <property type="molecule type" value="Genomic_DNA"/>
</dbReference>
<gene>
    <name evidence="2" type="ORF">H9716_00325</name>
</gene>
<reference evidence="2" key="1">
    <citation type="journal article" date="2021" name="PeerJ">
        <title>Extensive microbial diversity within the chicken gut microbiome revealed by metagenomics and culture.</title>
        <authorList>
            <person name="Gilroy R."/>
            <person name="Ravi A."/>
            <person name="Getino M."/>
            <person name="Pursley I."/>
            <person name="Horton D.L."/>
            <person name="Alikhan N.F."/>
            <person name="Baker D."/>
            <person name="Gharbi K."/>
            <person name="Hall N."/>
            <person name="Watson M."/>
            <person name="Adriaenssens E.M."/>
            <person name="Foster-Nyarko E."/>
            <person name="Jarju S."/>
            <person name="Secka A."/>
            <person name="Antonio M."/>
            <person name="Oren A."/>
            <person name="Chaudhuri R.R."/>
            <person name="La Ragione R."/>
            <person name="Hildebrand F."/>
            <person name="Pallen M.J."/>
        </authorList>
    </citation>
    <scope>NUCLEOTIDE SEQUENCE</scope>
    <source>
        <strain evidence="2">CHK188-4685</strain>
    </source>
</reference>
<comment type="caution">
    <text evidence="2">The sequence shown here is derived from an EMBL/GenBank/DDBJ whole genome shotgun (WGS) entry which is preliminary data.</text>
</comment>
<keyword evidence="1" id="KW-0812">Transmembrane</keyword>
<accession>A0A9D2L5H8</accession>
<dbReference type="AlphaFoldDB" id="A0A9D2L5H8"/>
<protein>
    <submittedName>
        <fullName evidence="2">Energy-coupled thiamine transporter ThiT</fullName>
    </submittedName>
</protein>
<proteinExistence type="predicted"/>
<reference evidence="2" key="2">
    <citation type="submission" date="2021-04" db="EMBL/GenBank/DDBJ databases">
        <authorList>
            <person name="Gilroy R."/>
        </authorList>
    </citation>
    <scope>NUCLEOTIDE SEQUENCE</scope>
    <source>
        <strain evidence="2">CHK188-4685</strain>
    </source>
</reference>
<dbReference type="GO" id="GO:0015234">
    <property type="term" value="F:thiamine transmembrane transporter activity"/>
    <property type="evidence" value="ECO:0007669"/>
    <property type="project" value="InterPro"/>
</dbReference>
<dbReference type="Proteomes" id="UP000886804">
    <property type="component" value="Unassembled WGS sequence"/>
</dbReference>
<dbReference type="InterPro" id="IPR012651">
    <property type="entry name" value="Thia_Transptr_ThiT"/>
</dbReference>